<dbReference type="EMBL" id="JAATIQ010000448">
    <property type="protein sequence ID" value="KAF4355584.1"/>
    <property type="molecule type" value="Genomic_DNA"/>
</dbReference>
<dbReference type="GO" id="GO:0003677">
    <property type="term" value="F:DNA binding"/>
    <property type="evidence" value="ECO:0007669"/>
    <property type="project" value="InterPro"/>
</dbReference>
<keyword evidence="3" id="KW-1185">Reference proteome</keyword>
<dbReference type="SUPFAM" id="SSF55455">
    <property type="entry name" value="SRF-like"/>
    <property type="match status" value="1"/>
</dbReference>
<gene>
    <name evidence="2" type="ORF">G4B88_026870</name>
</gene>
<accession>A0A7J6EBA2</accession>
<feature type="region of interest" description="Disordered" evidence="1">
    <location>
        <begin position="1"/>
        <end position="31"/>
    </location>
</feature>
<dbReference type="GO" id="GO:0046983">
    <property type="term" value="F:protein dimerization activity"/>
    <property type="evidence" value="ECO:0007669"/>
    <property type="project" value="InterPro"/>
</dbReference>
<sequence>MTPLENYTFRKRKNGMLKKSPNDGEPSPKVFSSMEEAHRVLTRFQSITKIEQTKKMSNQEEYLMNKIDKEERFGKEGSELRRLCAIGVFTIIFGSYKAQPEVFPLTVG</sequence>
<protein>
    <submittedName>
        <fullName evidence="2">Uncharacterized protein</fullName>
    </submittedName>
</protein>
<evidence type="ECO:0000256" key="1">
    <source>
        <dbReference type="SAM" id="MobiDB-lite"/>
    </source>
</evidence>
<dbReference type="Proteomes" id="UP000583929">
    <property type="component" value="Unassembled WGS sequence"/>
</dbReference>
<dbReference type="InterPro" id="IPR036879">
    <property type="entry name" value="TF_MADSbox_sf"/>
</dbReference>
<organism evidence="2 3">
    <name type="scientific">Cannabis sativa</name>
    <name type="common">Hemp</name>
    <name type="synonym">Marijuana</name>
    <dbReference type="NCBI Taxonomy" id="3483"/>
    <lineage>
        <taxon>Eukaryota</taxon>
        <taxon>Viridiplantae</taxon>
        <taxon>Streptophyta</taxon>
        <taxon>Embryophyta</taxon>
        <taxon>Tracheophyta</taxon>
        <taxon>Spermatophyta</taxon>
        <taxon>Magnoliopsida</taxon>
        <taxon>eudicotyledons</taxon>
        <taxon>Gunneridae</taxon>
        <taxon>Pentapetalae</taxon>
        <taxon>rosids</taxon>
        <taxon>fabids</taxon>
        <taxon>Rosales</taxon>
        <taxon>Cannabaceae</taxon>
        <taxon>Cannabis</taxon>
    </lineage>
</organism>
<dbReference type="AlphaFoldDB" id="A0A7J6EBA2"/>
<comment type="caution">
    <text evidence="2">The sequence shown here is derived from an EMBL/GenBank/DDBJ whole genome shotgun (WGS) entry which is preliminary data.</text>
</comment>
<evidence type="ECO:0000313" key="3">
    <source>
        <dbReference type="Proteomes" id="UP000583929"/>
    </source>
</evidence>
<proteinExistence type="predicted"/>
<reference evidence="2 3" key="1">
    <citation type="journal article" date="2020" name="bioRxiv">
        <title>Sequence and annotation of 42 cannabis genomes reveals extensive copy number variation in cannabinoid synthesis and pathogen resistance genes.</title>
        <authorList>
            <person name="Mckernan K.J."/>
            <person name="Helbert Y."/>
            <person name="Kane L.T."/>
            <person name="Ebling H."/>
            <person name="Zhang L."/>
            <person name="Liu B."/>
            <person name="Eaton Z."/>
            <person name="Mclaughlin S."/>
            <person name="Kingan S."/>
            <person name="Baybayan P."/>
            <person name="Concepcion G."/>
            <person name="Jordan M."/>
            <person name="Riva A."/>
            <person name="Barbazuk W."/>
            <person name="Harkins T."/>
        </authorList>
    </citation>
    <scope>NUCLEOTIDE SEQUENCE [LARGE SCALE GENOMIC DNA]</scope>
    <source>
        <strain evidence="3">cv. Jamaican Lion 4</strain>
        <tissue evidence="2">Leaf</tissue>
    </source>
</reference>
<evidence type="ECO:0000313" key="2">
    <source>
        <dbReference type="EMBL" id="KAF4355584.1"/>
    </source>
</evidence>
<name>A0A7J6EBA2_CANSA</name>